<keyword evidence="7" id="KW-1185">Reference proteome</keyword>
<dbReference type="Pfam" id="PF17921">
    <property type="entry name" value="Integrase_H2C2"/>
    <property type="match status" value="1"/>
</dbReference>
<dbReference type="SUPFAM" id="SSF53098">
    <property type="entry name" value="Ribonuclease H-like"/>
    <property type="match status" value="1"/>
</dbReference>
<dbReference type="GO" id="GO:0008270">
    <property type="term" value="F:zinc ion binding"/>
    <property type="evidence" value="ECO:0007669"/>
    <property type="project" value="InterPro"/>
</dbReference>
<keyword evidence="2" id="KW-0175">Coiled coil</keyword>
<dbReference type="Gene3D" id="3.30.420.10">
    <property type="entry name" value="Ribonuclease H-like superfamily/Ribonuclease H"/>
    <property type="match status" value="1"/>
</dbReference>
<organism evidence="6 7">
    <name type="scientific">Merluccius polli</name>
    <name type="common">Benguela hake</name>
    <name type="synonym">Merluccius cadenati</name>
    <dbReference type="NCBI Taxonomy" id="89951"/>
    <lineage>
        <taxon>Eukaryota</taxon>
        <taxon>Metazoa</taxon>
        <taxon>Chordata</taxon>
        <taxon>Craniata</taxon>
        <taxon>Vertebrata</taxon>
        <taxon>Euteleostomi</taxon>
        <taxon>Actinopterygii</taxon>
        <taxon>Neopterygii</taxon>
        <taxon>Teleostei</taxon>
        <taxon>Neoteleostei</taxon>
        <taxon>Acanthomorphata</taxon>
        <taxon>Zeiogadaria</taxon>
        <taxon>Gadariae</taxon>
        <taxon>Gadiformes</taxon>
        <taxon>Gadoidei</taxon>
        <taxon>Merlucciidae</taxon>
        <taxon>Merluccius</taxon>
    </lineage>
</organism>
<evidence type="ECO:0000259" key="4">
    <source>
        <dbReference type="PROSITE" id="PS50804"/>
    </source>
</evidence>
<dbReference type="FunFam" id="3.30.420.10:FF:000032">
    <property type="entry name" value="Retrovirus-related Pol polyprotein from transposon 297-like Protein"/>
    <property type="match status" value="1"/>
</dbReference>
<dbReference type="GO" id="GO:0003676">
    <property type="term" value="F:nucleic acid binding"/>
    <property type="evidence" value="ECO:0007669"/>
    <property type="project" value="InterPro"/>
</dbReference>
<dbReference type="InterPro" id="IPR001878">
    <property type="entry name" value="Znf_CCHC"/>
</dbReference>
<dbReference type="PANTHER" id="PTHR46888">
    <property type="entry name" value="ZINC KNUCKLE DOMAINCONTAINING PROTEIN-RELATED"/>
    <property type="match status" value="1"/>
</dbReference>
<evidence type="ECO:0000256" key="1">
    <source>
        <dbReference type="ARBA" id="ARBA00039658"/>
    </source>
</evidence>
<dbReference type="InterPro" id="IPR041588">
    <property type="entry name" value="Integrase_H2C2"/>
</dbReference>
<dbReference type="PROSITE" id="PS50994">
    <property type="entry name" value="INTEGRASE"/>
    <property type="match status" value="1"/>
</dbReference>
<protein>
    <recommendedName>
        <fullName evidence="1">Gypsy retrotransposon integrase-like protein 1</fullName>
    </recommendedName>
</protein>
<dbReference type="InterPro" id="IPR001584">
    <property type="entry name" value="Integrase_cat-core"/>
</dbReference>
<comment type="caution">
    <text evidence="6">The sequence shown here is derived from an EMBL/GenBank/DDBJ whole genome shotgun (WGS) entry which is preliminary data.</text>
</comment>
<evidence type="ECO:0000256" key="3">
    <source>
        <dbReference type="SAM" id="MobiDB-lite"/>
    </source>
</evidence>
<dbReference type="Pfam" id="PF02023">
    <property type="entry name" value="SCAN"/>
    <property type="match status" value="1"/>
</dbReference>
<evidence type="ECO:0000256" key="2">
    <source>
        <dbReference type="SAM" id="Coils"/>
    </source>
</evidence>
<evidence type="ECO:0000313" key="7">
    <source>
        <dbReference type="Proteomes" id="UP001174136"/>
    </source>
</evidence>
<dbReference type="PROSITE" id="PS50804">
    <property type="entry name" value="SCAN_BOX"/>
    <property type="match status" value="1"/>
</dbReference>
<dbReference type="InterPro" id="IPR036397">
    <property type="entry name" value="RNaseH_sf"/>
</dbReference>
<dbReference type="Pfam" id="PF22938">
    <property type="entry name" value="Integrase_p58_C"/>
    <property type="match status" value="1"/>
</dbReference>
<dbReference type="Pfam" id="PF00665">
    <property type="entry name" value="rve"/>
    <property type="match status" value="1"/>
</dbReference>
<dbReference type="EMBL" id="JAOPHQ010000745">
    <property type="protein sequence ID" value="KAK0153503.1"/>
    <property type="molecule type" value="Genomic_DNA"/>
</dbReference>
<dbReference type="InterPro" id="IPR012337">
    <property type="entry name" value="RNaseH-like_sf"/>
</dbReference>
<reference evidence="6" key="1">
    <citation type="journal article" date="2023" name="Front. Mar. Sci.">
        <title>A new Merluccius polli reference genome to investigate the effects of global change in West African waters.</title>
        <authorList>
            <person name="Mateo J.L."/>
            <person name="Blanco-Fernandez C."/>
            <person name="Garcia-Vazquez E."/>
            <person name="Machado-Schiaffino G."/>
        </authorList>
    </citation>
    <scope>NUCLEOTIDE SEQUENCE</scope>
    <source>
        <strain evidence="6">C29</strain>
        <tissue evidence="6">Fin</tissue>
    </source>
</reference>
<dbReference type="FunFam" id="1.10.340.70:FF:000001">
    <property type="entry name" value="Retrovirus-related Pol polyprotein from transposon gypsy-like Protein"/>
    <property type="match status" value="1"/>
</dbReference>
<dbReference type="SMART" id="SM00343">
    <property type="entry name" value="ZnF_C2HC"/>
    <property type="match status" value="1"/>
</dbReference>
<evidence type="ECO:0000259" key="5">
    <source>
        <dbReference type="PROSITE" id="PS50994"/>
    </source>
</evidence>
<feature type="coiled-coil region" evidence="2">
    <location>
        <begin position="105"/>
        <end position="153"/>
    </location>
</feature>
<feature type="domain" description="Integrase catalytic" evidence="5">
    <location>
        <begin position="755"/>
        <end position="920"/>
    </location>
</feature>
<dbReference type="InterPro" id="IPR038269">
    <property type="entry name" value="SCAN_sf"/>
</dbReference>
<gene>
    <name evidence="6" type="primary">POL_50</name>
    <name evidence="6" type="ORF">N1851_004805</name>
</gene>
<dbReference type="SMART" id="SM00431">
    <property type="entry name" value="SCAN"/>
    <property type="match status" value="1"/>
</dbReference>
<sequence>MVTLEEFVAAPSERLLVELTKEQLWKVADNYRIELPSVLKSAKKKNLVGFIREFLKEKQILPVLTPINPGSETQADIVANMLGPTMESESSDLTFEQQRELLKLQMDMALEKRKLELELKQLEAQEKEKDRWLEMEKLKHQEQEREVERTRLRLLAEGKVDRNKSSGKSDLAGMIKFLPKFNERDPDIFFSLFENIAAGRNWDDEDKTILLQTVLVGRAQEAFVALTPADRKVYDIVKQAVLKCYELIPEAYRQRFRDWRKGEEQTHTEVARELSSFFNRWLAAEGVETFDALRDLLILEQFKNILPERITVYVNEHEVKTVAEAAVLADGFVLTHKGKVREYLSRYENDRNQYRSGRVNAAPFVKFHPPTKNKARDTSVGERCNYCLEVGHWKKECPVLRTRNKAETDHGNAVACVFSVSHPEKPAMIDMEGLNVVQPDERKDLEAGSSDKRVTSGVSDVSDYAPFISDGFVSLVGDAHRVPVKILRDTGASESFICASVLPLSPLSDTGKCVLIRGIGLQPFPVPLHRIQLFSGFVNGEVTIAVRPSLPVDGIHIILGNNLGGCLVSPPPVVTVAPLPLAEPDKCLQDFPEVFTACAVTRAMARAQVESPSDVSKMSVAGLFVPELPASLSYDELVEAQGKDQSLEKFFALAAADPGKGYLVQNGVLLRKWLFCADPDVADQVMQVVVPDKYRDLVLKTAHGVESGHFGVKKTYNYILRHFYWPRVKRDVMRFVRTCHVCQVAGKPNATIKPAPLQPIPSVGTPFEHIIIDCVGPLTPSKTGCIYLFTVMCQATRYPAAYALRAITTKSIMKCLSQFISVFGIPKIIQSDRGSNFTSKTFAAALRLLRVKHHLSSAYHAQSQGALERFHATLKSLLRAYCVEMKRDWEEALPWLLLAARGVIQESTGFCPNDLVFGHKVRTSLSVLNAEFDQSKTPASLVEYVDGFRRKLFLSWKLACEHLSAAQGNMKRRYDRKAEARVFNPGDQVVALLPIPGSALTAKYSGPFTIMRQVSETNYVLSTPERKRSTQLCHINLLKPYYSASSGVASGHAGNPVGLVVVEGPPNIAQVAAEDGVQVPDEAVLQGRLKNTQKLADLDSLLAHLIAVTPQTTGRYSSVAQSMRAPPLYVVEETEAENHFSNLCAEGPPAEHALHPDALGRGPLHSGSELGGGAGREGEEKEVKTSTAVNHLPSRAAKRVTAASRFSVGTADVFRSGRGPQSSTEGPLAIMEADRIGALRWPRSVKSAPLRFPGIRRAKFNLAELYYYGDGDGENAASIAASPGLSQTDETLGWVGLHTCGAEQSWHPG</sequence>
<feature type="domain" description="SCAN box" evidence="4">
    <location>
        <begin position="253"/>
        <end position="332"/>
    </location>
</feature>
<name>A0AA47N6T7_MERPO</name>
<dbReference type="SUPFAM" id="SSF57756">
    <property type="entry name" value="Retrovirus zinc finger-like domains"/>
    <property type="match status" value="1"/>
</dbReference>
<dbReference type="Gene3D" id="1.10.4020.10">
    <property type="entry name" value="DNA breaking-rejoining enzymes"/>
    <property type="match status" value="1"/>
</dbReference>
<dbReference type="GO" id="GO:0015074">
    <property type="term" value="P:DNA integration"/>
    <property type="evidence" value="ECO:0007669"/>
    <property type="project" value="InterPro"/>
</dbReference>
<accession>A0AA47N6T7</accession>
<dbReference type="Gene3D" id="4.10.60.10">
    <property type="entry name" value="Zinc finger, CCHC-type"/>
    <property type="match status" value="1"/>
</dbReference>
<dbReference type="PANTHER" id="PTHR46888:SF13">
    <property type="entry name" value="RIBONUCLEASE H"/>
    <property type="match status" value="1"/>
</dbReference>
<dbReference type="SUPFAM" id="SSF47353">
    <property type="entry name" value="Retrovirus capsid dimerization domain-like"/>
    <property type="match status" value="1"/>
</dbReference>
<dbReference type="Gene3D" id="1.10.340.70">
    <property type="match status" value="1"/>
</dbReference>
<dbReference type="InterPro" id="IPR036875">
    <property type="entry name" value="Znf_CCHC_sf"/>
</dbReference>
<proteinExistence type="predicted"/>
<dbReference type="InterPro" id="IPR054465">
    <property type="entry name" value="Integrase_p58-like_C"/>
</dbReference>
<dbReference type="Proteomes" id="UP001174136">
    <property type="component" value="Unassembled WGS sequence"/>
</dbReference>
<dbReference type="InterPro" id="IPR003309">
    <property type="entry name" value="SCAN_dom"/>
</dbReference>
<evidence type="ECO:0000313" key="6">
    <source>
        <dbReference type="EMBL" id="KAK0153503.1"/>
    </source>
</evidence>
<feature type="region of interest" description="Disordered" evidence="3">
    <location>
        <begin position="1157"/>
        <end position="1188"/>
    </location>
</feature>